<dbReference type="InParanoid" id="A0A0D2HVH6"/>
<feature type="domain" description="VWFA" evidence="2">
    <location>
        <begin position="2070"/>
        <end position="2205"/>
    </location>
</feature>
<feature type="compositionally biased region" description="Basic and acidic residues" evidence="1">
    <location>
        <begin position="1303"/>
        <end position="1314"/>
    </location>
</feature>
<reference evidence="3 4" key="1">
    <citation type="submission" date="2013-11" db="EMBL/GenBank/DDBJ databases">
        <title>Metagenomic analysis of a methanogenic consortium involved in long chain n-alkane degradation.</title>
        <authorList>
            <person name="Davidova I.A."/>
            <person name="Callaghan A.V."/>
            <person name="Wawrik B."/>
            <person name="Pruitt S."/>
            <person name="Marks C."/>
            <person name="Duncan K.E."/>
            <person name="Suflita J.M."/>
        </authorList>
    </citation>
    <scope>NUCLEOTIDE SEQUENCE [LARGE SCALE GENOMIC DNA]</scope>
    <source>
        <strain evidence="3 4">SPR</strain>
    </source>
</reference>
<dbReference type="Pfam" id="PF13519">
    <property type="entry name" value="VWA_2"/>
    <property type="match status" value="1"/>
</dbReference>
<dbReference type="CDD" id="cd00198">
    <property type="entry name" value="vWFA"/>
    <property type="match status" value="1"/>
</dbReference>
<keyword evidence="4" id="KW-1185">Reference proteome</keyword>
<organism evidence="3 4">
    <name type="scientific">Dethiosulfatarculus sandiegensis</name>
    <dbReference type="NCBI Taxonomy" id="1429043"/>
    <lineage>
        <taxon>Bacteria</taxon>
        <taxon>Pseudomonadati</taxon>
        <taxon>Thermodesulfobacteriota</taxon>
        <taxon>Desulfarculia</taxon>
        <taxon>Desulfarculales</taxon>
        <taxon>Desulfarculaceae</taxon>
        <taxon>Dethiosulfatarculus</taxon>
    </lineage>
</organism>
<accession>A0A0D2HVH6</accession>
<dbReference type="Gene3D" id="3.40.50.410">
    <property type="entry name" value="von Willebrand factor, type A domain"/>
    <property type="match status" value="1"/>
</dbReference>
<protein>
    <recommendedName>
        <fullName evidence="2">VWFA domain-containing protein</fullName>
    </recommendedName>
</protein>
<sequence>MQKAPLIKVWRFLLALPVFIFLLIISTQAWSMNPSDMRIQHTQDVQKAKALVEEFDKLVKQGAGSQELSRQALRISTDYQAKLLLKNEGKFKDLGHLYHDLMKGPQGNSGVLSEVLEETRRRLRALNKYPPSVIDDITLIQNQASVAQKKPPMDVDAGLKVNPNTPEGKVLGKKYMKELGGPGGVASYHDDLKKAMEEAYEHVAEKKYKVKVDSGKAFLEGTTPWHVEAYLDSEVLKEGGLPQKSLIEQTVSVSTHKNNHFLKEAMEGKISWGSAYQEAARGTLKDMDKVDRVFEEIRRQTGKNVPRLSKQQEELRKLLKKMTSPGADPISVAEEIKKLTRGKNVFNACNGLVETMESAIKFSPPAKILKARFYRHFLATDDLKKALQALIDDKYKDLPKAAQALDRRLAKIAGLHMVSLEKMSTKQFLEQLKKSIGDLKFDTVDELMDEIFKRIHTSSQTDMAMLFGEKSAKELEKVAKLTDPAVKNKIAARYRGKFLLWQIDEKTQRVLLGDGGIKSLAFDGIIGVATAMHQTSSIMDDTSLSEEDKNLRIANAWVTALPMVGDFASSIINGIDAYYEGDKGKAVQSGVFLVIGVAYAVPGFQVPAVVAGLGMVAWQLGGSAWDISKDKAIIWAWVDSGKWEGTQGKMLGLMDSKGKVRPVAPPEKAFESLMEEGEIGYHTGLSGMTIKKSIYEFMDRTIMASNQNVKAMRTAIQNLYPDFVVDDYLHEHINLGRTALAKIIREKGGNVRKDVALALYVKLKKDIYDKAALEAIKKLKSEAEAEYQAKYMVGDAAQAFRDLEAIAQKLRLPLVKHVWEIYESFVKWATEKIKSPWTRHSLPRRHVELAKKYVHGYTLIDESLDTIRETIKKAGLKPPEKFHLTGWLEIDRKRVDGLVNAYRNALVEAKKDVEQTHAQAAGLTAYKFDPKNPCDQALFLKLARLKVIMVHSRDMMLLMEEWAGKSSAADKSRDEALQNALDQVDNAPQPLWSLPLQTWSALSSTFEEAYSWAHVTWEGSQVLLTARDTIEKRIEQKKKEYEEAKAQGLKDMIKCLANITVHLRYKNEDGEEKPILKGKVLLKGAGPIISLDEMEDGDYTTGIPKAGDYTLNASAKGFKAQDGSDVAVVNLNIPEPPPGRAAEPIEKTIYLTPGSKPELKLEFKKATSGEPARLICVVTSPEQPLDPATFKLSLEGKDIKAELTPGAENKEIKAEVKFTEPTKPGEREVKITVTDAIKVEHILTGKFDYELALELKGHVLDDKGGSPENGKANSGEKVKIALKLINYEAWPLKDLMLTAPTDDERLKPTGEKSWKQGLLESGKEKTTSSLEFKAGDVGARTEAVTLPLSVTLAGEALKKPLDLTVEVSPSLMLEVTLDSKVDDPKAQDSPNNGDNKPNPGESVKLKLKVTNRSDQDKGPEYDLALSCDSSYLTLGQDKLSGTVLAPGASEEFSLPATVGSGFKKEVTVFIKAEVIPKGQSRGKIFKLPLLLELAALEFELKGVTVEDPKSGSLLNRNNGNNKLGTGEYGYLTFTVVNKGPKVEEVYFNLTGPRHPGLTIIKPQSQAGGSPMPTDQPVQVRFEVDVPPDYLDSVMPLTIKAHDAATGRKWQAVHKLPVEVKSDFVSSLVLLGAGDTPAKPEEIAPGAKLGFKLKITNKTTQPQQGLGVGLRYTQVSVIPNLWTGQNLAAGADWQEKGAVSIPKDFNGESFDIALDVTNAAGTATLHKNKFTFKLGKLPTKIKLTPKPPAQGQGDWGLMIEVTTKAGTSVEAGGVTLTAGGGALSQEKLSLTDGKAQVSWSPPANLQGQVEIKVSYTGDESDPALPDKRYEPSQATIKLPALTKATKVLVKASKPASSGGKEFAITIQVIEEDGKPVSKGGMTVTSNLGTLSGGGIGAKGGTVKWSAPGLTLQWKAPVDRNAKGKAVFQYLGDVEDPALPDKEYSPSKAELDLPPQVLMTPDLTVQPVLIDQQKGLWRLDVSLTGEGGRPISPSELEFKATGGSFGDTPGVLTAKVPTQGGQYGKGWVEEPNKQHTITVNYAGDQSGPGKTNQKYDPVSKSVTLPPNLIARSTVFVVDASGSMRGSKLTSAKAAVRAALSSYAPGQADEEWALIVFFSCGSIQLRQPFTTNPADITSRLDFGASGGTPIARSMSKAAGYLRSSGRGQTGRIILLSDGGESCRGKPVEAAKSIFRRVRQVTPAGGGRP</sequence>
<dbReference type="InterPro" id="IPR002035">
    <property type="entry name" value="VWF_A"/>
</dbReference>
<feature type="region of interest" description="Disordered" evidence="1">
    <location>
        <begin position="1303"/>
        <end position="1326"/>
    </location>
</feature>
<evidence type="ECO:0000259" key="2">
    <source>
        <dbReference type="PROSITE" id="PS50234"/>
    </source>
</evidence>
<dbReference type="OrthoDB" id="3170630at2"/>
<evidence type="ECO:0000313" key="4">
    <source>
        <dbReference type="Proteomes" id="UP000032233"/>
    </source>
</evidence>
<comment type="caution">
    <text evidence="3">The sequence shown here is derived from an EMBL/GenBank/DDBJ whole genome shotgun (WGS) entry which is preliminary data.</text>
</comment>
<dbReference type="PROSITE" id="PS50234">
    <property type="entry name" value="VWFA"/>
    <property type="match status" value="1"/>
</dbReference>
<evidence type="ECO:0000313" key="3">
    <source>
        <dbReference type="EMBL" id="KIX14403.1"/>
    </source>
</evidence>
<dbReference type="RefSeq" id="WP_044348148.1">
    <property type="nucleotide sequence ID" value="NZ_AZAC01000011.1"/>
</dbReference>
<dbReference type="Proteomes" id="UP000032233">
    <property type="component" value="Unassembled WGS sequence"/>
</dbReference>
<evidence type="ECO:0000256" key="1">
    <source>
        <dbReference type="SAM" id="MobiDB-lite"/>
    </source>
</evidence>
<dbReference type="InterPro" id="IPR036465">
    <property type="entry name" value="vWFA_dom_sf"/>
</dbReference>
<dbReference type="PATRIC" id="fig|1429043.3.peg.2035"/>
<name>A0A0D2HVH6_9BACT</name>
<dbReference type="EMBL" id="AZAC01000011">
    <property type="protein sequence ID" value="KIX14403.1"/>
    <property type="molecule type" value="Genomic_DNA"/>
</dbReference>
<dbReference type="STRING" id="1429043.X474_09610"/>
<dbReference type="SUPFAM" id="SSF53300">
    <property type="entry name" value="vWA-like"/>
    <property type="match status" value="1"/>
</dbReference>
<gene>
    <name evidence="3" type="ORF">X474_09610</name>
</gene>
<feature type="region of interest" description="Disordered" evidence="1">
    <location>
        <begin position="1378"/>
        <end position="1403"/>
    </location>
</feature>
<proteinExistence type="predicted"/>